<dbReference type="Pfam" id="PF13561">
    <property type="entry name" value="adh_short_C2"/>
    <property type="match status" value="1"/>
</dbReference>
<dbReference type="Gene3D" id="3.40.50.720">
    <property type="entry name" value="NAD(P)-binding Rossmann-like Domain"/>
    <property type="match status" value="1"/>
</dbReference>
<dbReference type="InterPro" id="IPR036291">
    <property type="entry name" value="NAD(P)-bd_dom_sf"/>
</dbReference>
<dbReference type="PANTHER" id="PTHR42760:SF135">
    <property type="entry name" value="BLL7886 PROTEIN"/>
    <property type="match status" value="1"/>
</dbReference>
<dbReference type="PRINTS" id="PR00081">
    <property type="entry name" value="GDHRDH"/>
</dbReference>
<dbReference type="GO" id="GO:0030497">
    <property type="term" value="P:fatty acid elongation"/>
    <property type="evidence" value="ECO:0007669"/>
    <property type="project" value="TreeGrafter"/>
</dbReference>
<dbReference type="Proteomes" id="UP001320898">
    <property type="component" value="Unassembled WGS sequence"/>
</dbReference>
<comment type="caution">
    <text evidence="2">The sequence shown here is derived from an EMBL/GenBank/DDBJ whole genome shotgun (WGS) entry which is preliminary data.</text>
</comment>
<dbReference type="NCBIfam" id="NF005559">
    <property type="entry name" value="PRK07231.1"/>
    <property type="match status" value="1"/>
</dbReference>
<organism evidence="2 3">
    <name type="scientific">Microbaculum marinisediminis</name>
    <dbReference type="NCBI Taxonomy" id="2931392"/>
    <lineage>
        <taxon>Bacteria</taxon>
        <taxon>Pseudomonadati</taxon>
        <taxon>Pseudomonadota</taxon>
        <taxon>Alphaproteobacteria</taxon>
        <taxon>Hyphomicrobiales</taxon>
        <taxon>Tepidamorphaceae</taxon>
        <taxon>Microbaculum</taxon>
    </lineage>
</organism>
<accession>A0AAW5QYU1</accession>
<dbReference type="InterPro" id="IPR020904">
    <property type="entry name" value="Sc_DH/Rdtase_CS"/>
</dbReference>
<evidence type="ECO:0000313" key="2">
    <source>
        <dbReference type="EMBL" id="MCT8973082.1"/>
    </source>
</evidence>
<evidence type="ECO:0000256" key="1">
    <source>
        <dbReference type="ARBA" id="ARBA00006484"/>
    </source>
</evidence>
<dbReference type="FunFam" id="3.40.50.720:FF:000084">
    <property type="entry name" value="Short-chain dehydrogenase reductase"/>
    <property type="match status" value="1"/>
</dbReference>
<reference evidence="2 3" key="1">
    <citation type="submission" date="2022-04" db="EMBL/GenBank/DDBJ databases">
        <authorList>
            <person name="Ye Y.-Q."/>
            <person name="Du Z.-J."/>
        </authorList>
    </citation>
    <scope>NUCLEOTIDE SEQUENCE [LARGE SCALE GENOMIC DNA]</scope>
    <source>
        <strain evidence="2 3">A6E488</strain>
    </source>
</reference>
<name>A0AAW5QYU1_9HYPH</name>
<dbReference type="EMBL" id="JALIDZ010000006">
    <property type="protein sequence ID" value="MCT8973082.1"/>
    <property type="molecule type" value="Genomic_DNA"/>
</dbReference>
<dbReference type="RefSeq" id="WP_261616665.1">
    <property type="nucleotide sequence ID" value="NZ_JALIDZ010000006.1"/>
</dbReference>
<keyword evidence="3" id="KW-1185">Reference proteome</keyword>
<dbReference type="PRINTS" id="PR00080">
    <property type="entry name" value="SDRFAMILY"/>
</dbReference>
<dbReference type="AlphaFoldDB" id="A0AAW5QYU1"/>
<dbReference type="SUPFAM" id="SSF51735">
    <property type="entry name" value="NAD(P)-binding Rossmann-fold domains"/>
    <property type="match status" value="1"/>
</dbReference>
<dbReference type="GO" id="GO:0016616">
    <property type="term" value="F:oxidoreductase activity, acting on the CH-OH group of donors, NAD or NADP as acceptor"/>
    <property type="evidence" value="ECO:0007669"/>
    <property type="project" value="TreeGrafter"/>
</dbReference>
<evidence type="ECO:0000313" key="3">
    <source>
        <dbReference type="Proteomes" id="UP001320898"/>
    </source>
</evidence>
<comment type="similarity">
    <text evidence="1">Belongs to the short-chain dehydrogenases/reductases (SDR) family.</text>
</comment>
<protein>
    <submittedName>
        <fullName evidence="2">SDR family oxidoreductase</fullName>
    </submittedName>
</protein>
<gene>
    <name evidence="2" type="ORF">MUB46_14545</name>
</gene>
<sequence>MLLKGRTAVITGAASPRGLGLATARLFAEHGAKVAVLDLDTEMAREAARSLKGRGHFGMKCDVVKMRDCEKAVERALKRFGQIDILVNNAGVTSPKRVMEIDKTEYDRVLDINLRGTFQMCQAAIPHMRERKTGSIVNLSSVSAQRGGGVFGGSHYTASKAGVLGLTKAIARELAPDNIRANAICPSFIDTDILGSMRTDEIIERIVSAVPMGRAGTAGEVAGCALFLASDLSSYVTGSEIDVNGGSHIH</sequence>
<dbReference type="InterPro" id="IPR002347">
    <property type="entry name" value="SDR_fam"/>
</dbReference>
<dbReference type="PROSITE" id="PS00061">
    <property type="entry name" value="ADH_SHORT"/>
    <property type="match status" value="1"/>
</dbReference>
<dbReference type="PANTHER" id="PTHR42760">
    <property type="entry name" value="SHORT-CHAIN DEHYDROGENASES/REDUCTASES FAMILY MEMBER"/>
    <property type="match status" value="1"/>
</dbReference>
<proteinExistence type="inferred from homology"/>